<gene>
    <name evidence="3" type="ORF">CfE428DRAFT_2899</name>
</gene>
<name>B4D1W1_9BACT</name>
<reference evidence="3 4" key="1">
    <citation type="journal article" date="2011" name="J. Bacteriol.">
        <title>Genome sequence of Chthoniobacter flavus Ellin428, an aerobic heterotrophic soil bacterium.</title>
        <authorList>
            <person name="Kant R."/>
            <person name="van Passel M.W."/>
            <person name="Palva A."/>
            <person name="Lucas S."/>
            <person name="Lapidus A."/>
            <person name="Glavina Del Rio T."/>
            <person name="Dalin E."/>
            <person name="Tice H."/>
            <person name="Bruce D."/>
            <person name="Goodwin L."/>
            <person name="Pitluck S."/>
            <person name="Larimer F.W."/>
            <person name="Land M.L."/>
            <person name="Hauser L."/>
            <person name="Sangwan P."/>
            <person name="de Vos W.M."/>
            <person name="Janssen P.H."/>
            <person name="Smidt H."/>
        </authorList>
    </citation>
    <scope>NUCLEOTIDE SEQUENCE [LARGE SCALE GENOMIC DNA]</scope>
    <source>
        <strain evidence="3 4">Ellin428</strain>
    </source>
</reference>
<evidence type="ECO:0000259" key="2">
    <source>
        <dbReference type="Pfam" id="PF01548"/>
    </source>
</evidence>
<dbReference type="InterPro" id="IPR047650">
    <property type="entry name" value="Transpos_IS110"/>
</dbReference>
<comment type="caution">
    <text evidence="3">The sequence shown here is derived from an EMBL/GenBank/DDBJ whole genome shotgun (WGS) entry which is preliminary data.</text>
</comment>
<dbReference type="PANTHER" id="PTHR33055:SF13">
    <property type="entry name" value="TRANSPOSASE"/>
    <property type="match status" value="1"/>
</dbReference>
<keyword evidence="4" id="KW-1185">Reference proteome</keyword>
<proteinExistence type="predicted"/>
<dbReference type="STRING" id="497964.CfE428DRAFT_2899"/>
<feature type="compositionally biased region" description="Basic residues" evidence="1">
    <location>
        <begin position="1"/>
        <end position="16"/>
    </location>
</feature>
<dbReference type="GO" id="GO:0004803">
    <property type="term" value="F:transposase activity"/>
    <property type="evidence" value="ECO:0007669"/>
    <property type="project" value="InterPro"/>
</dbReference>
<evidence type="ECO:0000313" key="4">
    <source>
        <dbReference type="Proteomes" id="UP000005824"/>
    </source>
</evidence>
<feature type="domain" description="Transposase IS110-like N-terminal" evidence="2">
    <location>
        <begin position="31"/>
        <end position="176"/>
    </location>
</feature>
<dbReference type="PANTHER" id="PTHR33055">
    <property type="entry name" value="TRANSPOSASE FOR INSERTION SEQUENCE ELEMENT IS1111A"/>
    <property type="match status" value="1"/>
</dbReference>
<evidence type="ECO:0000256" key="1">
    <source>
        <dbReference type="SAM" id="MobiDB-lite"/>
    </source>
</evidence>
<sequence>MPKSKPKKARSRRAPKPRTTTAQPLLRPHAAGIDVGSTELYVAVPAAADPEPVRTFATFTEDLHALADWLGRCGIRTVALESTGVYWIPIFQILEARGLEVCLVNARHVKNVPGRKSDVSDCQWLQYLHSVGLLRGSFRPPAAVWAVRSLWRHRDTLIRYAASHVQHMQKALTQMNIQLANVISDLTGKTGLAIVDAILAGERDPQKLAALRDHRIKADVATIAKSLLGDWRNTSSPCGRRAPPTRTTSR</sequence>
<dbReference type="eggNOG" id="COG3547">
    <property type="taxonomic scope" value="Bacteria"/>
</dbReference>
<feature type="region of interest" description="Disordered" evidence="1">
    <location>
        <begin position="1"/>
        <end position="28"/>
    </location>
</feature>
<organism evidence="3 4">
    <name type="scientific">Chthoniobacter flavus Ellin428</name>
    <dbReference type="NCBI Taxonomy" id="497964"/>
    <lineage>
        <taxon>Bacteria</taxon>
        <taxon>Pseudomonadati</taxon>
        <taxon>Verrucomicrobiota</taxon>
        <taxon>Spartobacteria</taxon>
        <taxon>Chthoniobacterales</taxon>
        <taxon>Chthoniobacteraceae</taxon>
        <taxon>Chthoniobacter</taxon>
    </lineage>
</organism>
<protein>
    <submittedName>
        <fullName evidence="3">Transposase IS116/IS110/IS902 family protein</fullName>
    </submittedName>
</protein>
<dbReference type="Pfam" id="PF01548">
    <property type="entry name" value="DEDD_Tnp_IS110"/>
    <property type="match status" value="1"/>
</dbReference>
<dbReference type="GO" id="GO:0003677">
    <property type="term" value="F:DNA binding"/>
    <property type="evidence" value="ECO:0007669"/>
    <property type="project" value="InterPro"/>
</dbReference>
<accession>B4D1W1</accession>
<dbReference type="Proteomes" id="UP000005824">
    <property type="component" value="Unassembled WGS sequence"/>
</dbReference>
<dbReference type="AlphaFoldDB" id="B4D1W1"/>
<dbReference type="GO" id="GO:0006313">
    <property type="term" value="P:DNA transposition"/>
    <property type="evidence" value="ECO:0007669"/>
    <property type="project" value="InterPro"/>
</dbReference>
<dbReference type="EMBL" id="ABVL01000007">
    <property type="protein sequence ID" value="EDY19723.1"/>
    <property type="molecule type" value="Genomic_DNA"/>
</dbReference>
<dbReference type="NCBIfam" id="NF033542">
    <property type="entry name" value="transpos_IS110"/>
    <property type="match status" value="1"/>
</dbReference>
<evidence type="ECO:0000313" key="3">
    <source>
        <dbReference type="EMBL" id="EDY19723.1"/>
    </source>
</evidence>
<dbReference type="InterPro" id="IPR002525">
    <property type="entry name" value="Transp_IS110-like_N"/>
</dbReference>
<dbReference type="InParanoid" id="B4D1W1"/>